<evidence type="ECO:0000259" key="2">
    <source>
        <dbReference type="Pfam" id="PF10536"/>
    </source>
</evidence>
<sequence>MKLRSDQEGRERAEGSNVTEECAMGEASAAVGKRKRRMSGAKLSSGDAQVSKIGEGVSGSRHTDEDGKGKGKREGKRSKEDVDGRKGRNGKGREKGNVAGDGRVGVGSDAILGTVLRPVLEYGEMAMERHLTLALIQAWDRRRKAFRIASREVRFTVFDVALFTGLPGTGKKVELDREEVSTEVGDMVRARMGEWERKEMARRVPRRSGKKRRFLKHYVNVMMELCDENAQEDRVGIWLRLYAFIVLSGVLFPRTPYGAAWSLLRYVDDVEGMGQYAWAEAVWQVVVDFIEDTQRKLCRGPLSEVQLNGLCLLIQVWFYEHTTIFSNQDGEQYPRLASWRKVDHGGMYDVTELLEEPKQSESKGRCRDLEIVRAECVSLVEKKRHLVVLVKSLKMLGIIFGKAKGRVA</sequence>
<evidence type="ECO:0000313" key="4">
    <source>
        <dbReference type="Proteomes" id="UP001153076"/>
    </source>
</evidence>
<dbReference type="Pfam" id="PF10536">
    <property type="entry name" value="PMD"/>
    <property type="match status" value="1"/>
</dbReference>
<evidence type="ECO:0000256" key="1">
    <source>
        <dbReference type="SAM" id="MobiDB-lite"/>
    </source>
</evidence>
<name>A0A9Q1GU28_9CARY</name>
<accession>A0A9Q1GU28</accession>
<feature type="region of interest" description="Disordered" evidence="1">
    <location>
        <begin position="1"/>
        <end position="101"/>
    </location>
</feature>
<dbReference type="Proteomes" id="UP001153076">
    <property type="component" value="Unassembled WGS sequence"/>
</dbReference>
<protein>
    <recommendedName>
        <fullName evidence="2">Aminotransferase-like plant mobile domain-containing protein</fullName>
    </recommendedName>
</protein>
<dbReference type="PANTHER" id="PTHR46033:SF8">
    <property type="entry name" value="PROTEIN MAINTENANCE OF MERISTEMS-LIKE"/>
    <property type="match status" value="1"/>
</dbReference>
<comment type="caution">
    <text evidence="3">The sequence shown here is derived from an EMBL/GenBank/DDBJ whole genome shotgun (WGS) entry which is preliminary data.</text>
</comment>
<dbReference type="OrthoDB" id="723791at2759"/>
<organism evidence="3 4">
    <name type="scientific">Carnegiea gigantea</name>
    <dbReference type="NCBI Taxonomy" id="171969"/>
    <lineage>
        <taxon>Eukaryota</taxon>
        <taxon>Viridiplantae</taxon>
        <taxon>Streptophyta</taxon>
        <taxon>Embryophyta</taxon>
        <taxon>Tracheophyta</taxon>
        <taxon>Spermatophyta</taxon>
        <taxon>Magnoliopsida</taxon>
        <taxon>eudicotyledons</taxon>
        <taxon>Gunneridae</taxon>
        <taxon>Pentapetalae</taxon>
        <taxon>Caryophyllales</taxon>
        <taxon>Cactineae</taxon>
        <taxon>Cactaceae</taxon>
        <taxon>Cactoideae</taxon>
        <taxon>Echinocereeae</taxon>
        <taxon>Carnegiea</taxon>
    </lineage>
</organism>
<dbReference type="AlphaFoldDB" id="A0A9Q1GU28"/>
<reference evidence="3" key="1">
    <citation type="submission" date="2022-04" db="EMBL/GenBank/DDBJ databases">
        <title>Carnegiea gigantea Genome sequencing and assembly v2.</title>
        <authorList>
            <person name="Copetti D."/>
            <person name="Sanderson M.J."/>
            <person name="Burquez A."/>
            <person name="Wojciechowski M.F."/>
        </authorList>
    </citation>
    <scope>NUCLEOTIDE SEQUENCE</scope>
    <source>
        <strain evidence="3">SGP5-SGP5p</strain>
        <tissue evidence="3">Aerial part</tissue>
    </source>
</reference>
<dbReference type="PANTHER" id="PTHR46033">
    <property type="entry name" value="PROTEIN MAIN-LIKE 2"/>
    <property type="match status" value="1"/>
</dbReference>
<dbReference type="InterPro" id="IPR044824">
    <property type="entry name" value="MAIN-like"/>
</dbReference>
<gene>
    <name evidence="3" type="ORF">Cgig2_032651</name>
</gene>
<feature type="compositionally biased region" description="Basic and acidic residues" evidence="1">
    <location>
        <begin position="1"/>
        <end position="14"/>
    </location>
</feature>
<dbReference type="EMBL" id="JAKOGI010001534">
    <property type="protein sequence ID" value="KAJ8425145.1"/>
    <property type="molecule type" value="Genomic_DNA"/>
</dbReference>
<proteinExistence type="predicted"/>
<dbReference type="InterPro" id="IPR019557">
    <property type="entry name" value="AminoTfrase-like_pln_mobile"/>
</dbReference>
<dbReference type="GO" id="GO:0010073">
    <property type="term" value="P:meristem maintenance"/>
    <property type="evidence" value="ECO:0007669"/>
    <property type="project" value="InterPro"/>
</dbReference>
<feature type="compositionally biased region" description="Basic and acidic residues" evidence="1">
    <location>
        <begin position="77"/>
        <end position="96"/>
    </location>
</feature>
<feature type="domain" description="Aminotransferase-like plant mobile" evidence="2">
    <location>
        <begin position="125"/>
        <end position="344"/>
    </location>
</feature>
<keyword evidence="4" id="KW-1185">Reference proteome</keyword>
<evidence type="ECO:0000313" key="3">
    <source>
        <dbReference type="EMBL" id="KAJ8425145.1"/>
    </source>
</evidence>